<feature type="transmembrane region" description="Helical" evidence="2">
    <location>
        <begin position="65"/>
        <end position="90"/>
    </location>
</feature>
<dbReference type="PANTHER" id="PTHR35697">
    <property type="entry name" value="OS08G0108300 PROTEIN"/>
    <property type="match status" value="1"/>
</dbReference>
<evidence type="ECO:0000256" key="1">
    <source>
        <dbReference type="SAM" id="MobiDB-lite"/>
    </source>
</evidence>
<dbReference type="InterPro" id="IPR044950">
    <property type="entry name" value="TED6/7"/>
</dbReference>
<evidence type="ECO:0000256" key="2">
    <source>
        <dbReference type="SAM" id="Phobius"/>
    </source>
</evidence>
<keyword evidence="4" id="KW-1185">Reference proteome</keyword>
<feature type="compositionally biased region" description="Pro residues" evidence="1">
    <location>
        <begin position="11"/>
        <end position="57"/>
    </location>
</feature>
<name>A0A8X8AB24_POPTO</name>
<dbReference type="EMBL" id="JAAWWB010000003">
    <property type="protein sequence ID" value="KAG6786068.1"/>
    <property type="molecule type" value="Genomic_DNA"/>
</dbReference>
<dbReference type="PANTHER" id="PTHR35697:SF10">
    <property type="entry name" value="PROTEIN TRACHEARY ELEMENT DIFFERENTIATION-RELATED 6"/>
    <property type="match status" value="1"/>
</dbReference>
<dbReference type="GO" id="GO:0009834">
    <property type="term" value="P:plant-type secondary cell wall biogenesis"/>
    <property type="evidence" value="ECO:0007669"/>
    <property type="project" value="InterPro"/>
</dbReference>
<dbReference type="OrthoDB" id="785473at2759"/>
<proteinExistence type="predicted"/>
<protein>
    <submittedName>
        <fullName evidence="3">Uncharacterized protein</fullName>
    </submittedName>
</protein>
<accession>A0A8X8AB24</accession>
<dbReference type="AlphaFoldDB" id="A0A8X8AB24"/>
<dbReference type="Proteomes" id="UP000886885">
    <property type="component" value="Chromosome 2A"/>
</dbReference>
<reference evidence="3" key="1">
    <citation type="journal article" date="2020" name="bioRxiv">
        <title>Hybrid origin of Populus tomentosa Carr. identified through genome sequencing and phylogenomic analysis.</title>
        <authorList>
            <person name="An X."/>
            <person name="Gao K."/>
            <person name="Chen Z."/>
            <person name="Li J."/>
            <person name="Yang X."/>
            <person name="Yang X."/>
            <person name="Zhou J."/>
            <person name="Guo T."/>
            <person name="Zhao T."/>
            <person name="Huang S."/>
            <person name="Miao D."/>
            <person name="Khan W.U."/>
            <person name="Rao P."/>
            <person name="Ye M."/>
            <person name="Lei B."/>
            <person name="Liao W."/>
            <person name="Wang J."/>
            <person name="Ji L."/>
            <person name="Li Y."/>
            <person name="Guo B."/>
            <person name="Mustafa N.S."/>
            <person name="Li S."/>
            <person name="Yun Q."/>
            <person name="Keller S.R."/>
            <person name="Mao J."/>
            <person name="Zhang R."/>
            <person name="Strauss S.H."/>
        </authorList>
    </citation>
    <scope>NUCLEOTIDE SEQUENCE</scope>
    <source>
        <strain evidence="3">GM15</strain>
        <tissue evidence="3">Leaf</tissue>
    </source>
</reference>
<feature type="region of interest" description="Disordered" evidence="1">
    <location>
        <begin position="160"/>
        <end position="183"/>
    </location>
</feature>
<sequence>MAASNNLDFPYSPPPPSHSFQPPPASPHVRPPPPAPPHVRPPPPHIRPPPPPLPPAPSPSNNTTVIVIVFVSFGGLIFLAFLAAALCFFIKRKTKKTVEETDIVHVHEHLKVKEAIVEGPHGPKAVVLEVVDDVHIGEEIKEEEKVGEGLHAKAIEGNAGTVDQLAAPSSSGSNNHSRLEHKD</sequence>
<evidence type="ECO:0000313" key="4">
    <source>
        <dbReference type="Proteomes" id="UP000886885"/>
    </source>
</evidence>
<evidence type="ECO:0000313" key="3">
    <source>
        <dbReference type="EMBL" id="KAG6786068.1"/>
    </source>
</evidence>
<organism evidence="3 4">
    <name type="scientific">Populus tomentosa</name>
    <name type="common">Chinese white poplar</name>
    <dbReference type="NCBI Taxonomy" id="118781"/>
    <lineage>
        <taxon>Eukaryota</taxon>
        <taxon>Viridiplantae</taxon>
        <taxon>Streptophyta</taxon>
        <taxon>Embryophyta</taxon>
        <taxon>Tracheophyta</taxon>
        <taxon>Spermatophyta</taxon>
        <taxon>Magnoliopsida</taxon>
        <taxon>eudicotyledons</taxon>
        <taxon>Gunneridae</taxon>
        <taxon>Pentapetalae</taxon>
        <taxon>rosids</taxon>
        <taxon>fabids</taxon>
        <taxon>Malpighiales</taxon>
        <taxon>Salicaceae</taxon>
        <taxon>Saliceae</taxon>
        <taxon>Populus</taxon>
    </lineage>
</organism>
<keyword evidence="2" id="KW-1133">Transmembrane helix</keyword>
<feature type="compositionally biased region" description="Polar residues" evidence="1">
    <location>
        <begin position="167"/>
        <end position="176"/>
    </location>
</feature>
<feature type="region of interest" description="Disordered" evidence="1">
    <location>
        <begin position="1"/>
        <end position="57"/>
    </location>
</feature>
<comment type="caution">
    <text evidence="3">The sequence shown here is derived from an EMBL/GenBank/DDBJ whole genome shotgun (WGS) entry which is preliminary data.</text>
</comment>
<keyword evidence="2" id="KW-0812">Transmembrane</keyword>
<gene>
    <name evidence="3" type="ORF">POTOM_007661</name>
</gene>
<keyword evidence="2" id="KW-0472">Membrane</keyword>